<gene>
    <name evidence="1" type="ORF">DY000_02037796</name>
</gene>
<accession>A0ABQ7BQ12</accession>
<proteinExistence type="predicted"/>
<reference evidence="1 2" key="1">
    <citation type="journal article" date="2020" name="BMC Genomics">
        <title>Intraspecific diversification of the crop wild relative Brassica cretica Lam. using demographic model selection.</title>
        <authorList>
            <person name="Kioukis A."/>
            <person name="Michalopoulou V.A."/>
            <person name="Briers L."/>
            <person name="Pirintsos S."/>
            <person name="Studholme D.J."/>
            <person name="Pavlidis P."/>
            <person name="Sarris P.F."/>
        </authorList>
    </citation>
    <scope>NUCLEOTIDE SEQUENCE [LARGE SCALE GENOMIC DNA]</scope>
    <source>
        <strain evidence="2">cv. PFS-1207/04</strain>
    </source>
</reference>
<protein>
    <submittedName>
        <fullName evidence="1">Uncharacterized protein</fullName>
    </submittedName>
</protein>
<comment type="caution">
    <text evidence="1">The sequence shown here is derived from an EMBL/GenBank/DDBJ whole genome shotgun (WGS) entry which is preliminary data.</text>
</comment>
<sequence length="109" mass="12517">MVNFLWTIRTCPHDGHQGFGQRVMDGRTMMDIKETTERSYGYEEASTVDQVENDDIKITEQAMARCRDGVDRRDDWFEASQQLLCRCLCCRGVHPPRGDRGVMLTTSAI</sequence>
<evidence type="ECO:0000313" key="2">
    <source>
        <dbReference type="Proteomes" id="UP000266723"/>
    </source>
</evidence>
<dbReference type="Proteomes" id="UP000266723">
    <property type="component" value="Unassembled WGS sequence"/>
</dbReference>
<dbReference type="EMBL" id="QGKV02001507">
    <property type="protein sequence ID" value="KAF3534688.1"/>
    <property type="molecule type" value="Genomic_DNA"/>
</dbReference>
<name>A0ABQ7BQ12_BRACR</name>
<organism evidence="1 2">
    <name type="scientific">Brassica cretica</name>
    <name type="common">Mustard</name>
    <dbReference type="NCBI Taxonomy" id="69181"/>
    <lineage>
        <taxon>Eukaryota</taxon>
        <taxon>Viridiplantae</taxon>
        <taxon>Streptophyta</taxon>
        <taxon>Embryophyta</taxon>
        <taxon>Tracheophyta</taxon>
        <taxon>Spermatophyta</taxon>
        <taxon>Magnoliopsida</taxon>
        <taxon>eudicotyledons</taxon>
        <taxon>Gunneridae</taxon>
        <taxon>Pentapetalae</taxon>
        <taxon>rosids</taxon>
        <taxon>malvids</taxon>
        <taxon>Brassicales</taxon>
        <taxon>Brassicaceae</taxon>
        <taxon>Brassiceae</taxon>
        <taxon>Brassica</taxon>
    </lineage>
</organism>
<keyword evidence="2" id="KW-1185">Reference proteome</keyword>
<evidence type="ECO:0000313" key="1">
    <source>
        <dbReference type="EMBL" id="KAF3534688.1"/>
    </source>
</evidence>